<sequence length="97" mass="11283">MRQYERSGVTVDQCLECRGIFLDRGELERVMDAEAAWNRNRQPATPPPPQPSYPPAQPYQPQSHGYSSHGSHGYGHYGHHKRHKRHHRDSFFGELFD</sequence>
<reference evidence="3" key="2">
    <citation type="submission" date="2020-09" db="EMBL/GenBank/DDBJ databases">
        <authorList>
            <person name="Sun Q."/>
            <person name="Ohkuma M."/>
        </authorList>
    </citation>
    <scope>NUCLEOTIDE SEQUENCE</scope>
    <source>
        <strain evidence="3">JCM 19831</strain>
    </source>
</reference>
<evidence type="ECO:0000256" key="1">
    <source>
        <dbReference type="SAM" id="MobiDB-lite"/>
    </source>
</evidence>
<evidence type="ECO:0000313" key="3">
    <source>
        <dbReference type="EMBL" id="GGM81718.1"/>
    </source>
</evidence>
<dbReference type="AlphaFoldDB" id="A0A917UCT1"/>
<gene>
    <name evidence="3" type="ORF">GCM10007977_098950</name>
</gene>
<protein>
    <recommendedName>
        <fullName evidence="2">Transcription factor zinc-finger domain-containing protein</fullName>
    </recommendedName>
</protein>
<feature type="compositionally biased region" description="Low complexity" evidence="1">
    <location>
        <begin position="59"/>
        <end position="71"/>
    </location>
</feature>
<dbReference type="InterPro" id="IPR027392">
    <property type="entry name" value="TF_Znf"/>
</dbReference>
<accession>A0A917UCT1</accession>
<feature type="region of interest" description="Disordered" evidence="1">
    <location>
        <begin position="33"/>
        <end position="97"/>
    </location>
</feature>
<evidence type="ECO:0000259" key="2">
    <source>
        <dbReference type="Pfam" id="PF13453"/>
    </source>
</evidence>
<evidence type="ECO:0000313" key="4">
    <source>
        <dbReference type="Proteomes" id="UP000642070"/>
    </source>
</evidence>
<name>A0A917UCT1_9ACTN</name>
<reference evidence="3" key="1">
    <citation type="journal article" date="2014" name="Int. J. Syst. Evol. Microbiol.">
        <title>Complete genome sequence of Corynebacterium casei LMG S-19264T (=DSM 44701T), isolated from a smear-ripened cheese.</title>
        <authorList>
            <consortium name="US DOE Joint Genome Institute (JGI-PGF)"/>
            <person name="Walter F."/>
            <person name="Albersmeier A."/>
            <person name="Kalinowski J."/>
            <person name="Ruckert C."/>
        </authorList>
    </citation>
    <scope>NUCLEOTIDE SEQUENCE</scope>
    <source>
        <strain evidence="3">JCM 19831</strain>
    </source>
</reference>
<feature type="domain" description="Transcription factor zinc-finger" evidence="2">
    <location>
        <begin position="1"/>
        <end position="32"/>
    </location>
</feature>
<comment type="caution">
    <text evidence="3">The sequence shown here is derived from an EMBL/GenBank/DDBJ whole genome shotgun (WGS) entry which is preliminary data.</text>
</comment>
<organism evidence="3 4">
    <name type="scientific">Dactylosporangium sucinum</name>
    <dbReference type="NCBI Taxonomy" id="1424081"/>
    <lineage>
        <taxon>Bacteria</taxon>
        <taxon>Bacillati</taxon>
        <taxon>Actinomycetota</taxon>
        <taxon>Actinomycetes</taxon>
        <taxon>Micromonosporales</taxon>
        <taxon>Micromonosporaceae</taxon>
        <taxon>Dactylosporangium</taxon>
    </lineage>
</organism>
<proteinExistence type="predicted"/>
<feature type="compositionally biased region" description="Pro residues" evidence="1">
    <location>
        <begin position="44"/>
        <end position="58"/>
    </location>
</feature>
<feature type="compositionally biased region" description="Basic residues" evidence="1">
    <location>
        <begin position="77"/>
        <end position="88"/>
    </location>
</feature>
<dbReference type="Pfam" id="PF13453">
    <property type="entry name" value="Zn_ribbon_TFIIB"/>
    <property type="match status" value="1"/>
</dbReference>
<keyword evidence="4" id="KW-1185">Reference proteome</keyword>
<dbReference type="Proteomes" id="UP000642070">
    <property type="component" value="Unassembled WGS sequence"/>
</dbReference>
<dbReference type="EMBL" id="BMPI01000087">
    <property type="protein sequence ID" value="GGM81718.1"/>
    <property type="molecule type" value="Genomic_DNA"/>
</dbReference>